<keyword evidence="2" id="KW-1185">Reference proteome</keyword>
<evidence type="ECO:0000313" key="1">
    <source>
        <dbReference type="EMBL" id="PVZ09301.1"/>
    </source>
</evidence>
<comment type="caution">
    <text evidence="1">The sequence shown here is derived from an EMBL/GenBank/DDBJ whole genome shotgun (WGS) entry which is preliminary data.</text>
</comment>
<organism evidence="1 2">
    <name type="scientific">Porphyromonas loveana</name>
    <dbReference type="NCBI Taxonomy" id="1884669"/>
    <lineage>
        <taxon>Bacteria</taxon>
        <taxon>Pseudomonadati</taxon>
        <taxon>Bacteroidota</taxon>
        <taxon>Bacteroidia</taxon>
        <taxon>Bacteroidales</taxon>
        <taxon>Porphyromonadaceae</taxon>
        <taxon>Porphyromonas</taxon>
    </lineage>
</organism>
<gene>
    <name evidence="1" type="ORF">C7382_10943</name>
</gene>
<proteinExistence type="predicted"/>
<dbReference type="OrthoDB" id="2235251at2"/>
<dbReference type="RefSeq" id="WP_116679464.1">
    <property type="nucleotide sequence ID" value="NZ_JBGZQP010000135.1"/>
</dbReference>
<protein>
    <submittedName>
        <fullName evidence="1">Uncharacterized protein</fullName>
    </submittedName>
</protein>
<dbReference type="Proteomes" id="UP000245462">
    <property type="component" value="Unassembled WGS sequence"/>
</dbReference>
<dbReference type="AlphaFoldDB" id="A0A2U1FAT8"/>
<reference evidence="1 2" key="1">
    <citation type="submission" date="2018-04" db="EMBL/GenBank/DDBJ databases">
        <title>Genomic Encyclopedia of Type Strains, Phase IV (KMG-IV): sequencing the most valuable type-strain genomes for metagenomic binning, comparative biology and taxonomic classification.</title>
        <authorList>
            <person name="Goeker M."/>
        </authorList>
    </citation>
    <scope>NUCLEOTIDE SEQUENCE [LARGE SCALE GENOMIC DNA]</scope>
    <source>
        <strain evidence="1 2">DSM 28520</strain>
    </source>
</reference>
<dbReference type="EMBL" id="QEKY01000009">
    <property type="protein sequence ID" value="PVZ09301.1"/>
    <property type="molecule type" value="Genomic_DNA"/>
</dbReference>
<accession>A0A2U1FAT8</accession>
<dbReference type="GeneID" id="94550931"/>
<sequence length="67" mass="7950">MKLLELYYYQEVGQRIIDFGLASAQEVANFTRNDMQQFQTELSVYEDMPSPPSQNINLNDYVTFFMR</sequence>
<name>A0A2U1FAT8_9PORP</name>
<evidence type="ECO:0000313" key="2">
    <source>
        <dbReference type="Proteomes" id="UP000245462"/>
    </source>
</evidence>